<accession>A0ABW9QXT1</accession>
<dbReference type="EMBL" id="WJHE01001145">
    <property type="protein sequence ID" value="MST34679.1"/>
    <property type="molecule type" value="Genomic_DNA"/>
</dbReference>
<proteinExistence type="predicted"/>
<name>A0ABW9QXT1_9ACTN</name>
<comment type="caution">
    <text evidence="1">The sequence shown here is derived from an EMBL/GenBank/DDBJ whole genome shotgun (WGS) entry which is preliminary data.</text>
</comment>
<keyword evidence="2" id="KW-1185">Reference proteome</keyword>
<dbReference type="Gene3D" id="3.30.70.120">
    <property type="match status" value="1"/>
</dbReference>
<dbReference type="Proteomes" id="UP000437736">
    <property type="component" value="Unassembled WGS sequence"/>
</dbReference>
<dbReference type="SUPFAM" id="SSF102705">
    <property type="entry name" value="NIF3 (NGG1p interacting factor 3)-like"/>
    <property type="match status" value="1"/>
</dbReference>
<reference evidence="1 2" key="1">
    <citation type="submission" date="2019-11" db="EMBL/GenBank/DDBJ databases">
        <title>Acidiferrimicrobium australis gen. nov., sp. nov., an acidophilic and obligately heterotrophic, member of the Actinobacteria that catalyses dissimilatory oxido- reduction of iron isolated from metal-rich acidic water in Chile.</title>
        <authorList>
            <person name="Gonzalez D."/>
            <person name="Huber K."/>
            <person name="Hedrich S."/>
            <person name="Rojas-Villalobos C."/>
            <person name="Quatrini R."/>
            <person name="Dinamarca M.A."/>
            <person name="Schwarz A."/>
            <person name="Canales C."/>
            <person name="Nancucheo I."/>
        </authorList>
    </citation>
    <scope>NUCLEOTIDE SEQUENCE [LARGE SCALE GENOMIC DNA]</scope>
    <source>
        <strain evidence="1 2">USS-CCA1</strain>
    </source>
</reference>
<evidence type="ECO:0000313" key="2">
    <source>
        <dbReference type="Proteomes" id="UP000437736"/>
    </source>
</evidence>
<dbReference type="PANTHER" id="PTHR41774:SF1">
    <property type="entry name" value="NGG1P INTERACTING FACTOR NIF3"/>
    <property type="match status" value="1"/>
</dbReference>
<gene>
    <name evidence="1" type="ORF">GHK86_18360</name>
</gene>
<evidence type="ECO:0000313" key="1">
    <source>
        <dbReference type="EMBL" id="MST34679.1"/>
    </source>
</evidence>
<organism evidence="1 2">
    <name type="scientific">Acidiferrimicrobium australe</name>
    <dbReference type="NCBI Taxonomy" id="2664430"/>
    <lineage>
        <taxon>Bacteria</taxon>
        <taxon>Bacillati</taxon>
        <taxon>Actinomycetota</taxon>
        <taxon>Acidimicrobiia</taxon>
        <taxon>Acidimicrobiales</taxon>
        <taxon>Acidimicrobiaceae</taxon>
        <taxon>Acidiferrimicrobium</taxon>
    </lineage>
</organism>
<sequence>MTALVKLVVFVPEDAADAVRQALGAAGAGDIGAYSWCSYSARGRGRFLPGAGAVPHIGTPGRMETVDEERIEVTCRRDRARAIAALVR</sequence>
<protein>
    <recommendedName>
        <fullName evidence="3">NGG1p interacting factor NIF3</fullName>
    </recommendedName>
</protein>
<dbReference type="InterPro" id="IPR036069">
    <property type="entry name" value="DUF34/NIF3_sf"/>
</dbReference>
<feature type="non-terminal residue" evidence="1">
    <location>
        <position position="88"/>
    </location>
</feature>
<dbReference type="PANTHER" id="PTHR41774">
    <property type="match status" value="1"/>
</dbReference>
<evidence type="ECO:0008006" key="3">
    <source>
        <dbReference type="Google" id="ProtNLM"/>
    </source>
</evidence>
<dbReference type="InterPro" id="IPR015867">
    <property type="entry name" value="N-reg_PII/ATP_PRibTrfase_C"/>
</dbReference>